<dbReference type="AlphaFoldDB" id="A0A9Y2AFF7"/>
<accession>A0A9Y2AFF7</accession>
<feature type="domain" description="Protein kinase" evidence="1">
    <location>
        <begin position="6"/>
        <end position="464"/>
    </location>
</feature>
<dbReference type="InterPro" id="IPR011009">
    <property type="entry name" value="Kinase-like_dom_sf"/>
</dbReference>
<protein>
    <recommendedName>
        <fullName evidence="1">Protein kinase domain-containing protein</fullName>
    </recommendedName>
</protein>
<evidence type="ECO:0000259" key="1">
    <source>
        <dbReference type="PROSITE" id="PS50011"/>
    </source>
</evidence>
<proteinExistence type="predicted"/>
<sequence length="464" mass="54598">MVYIKLENGEIIGKGNFTFVYHVTKDIELFNKFFEAEKVFKINYIDFSHKMRVAYEYFAIFEECKRRKQLLEYAEKTDEDIEEEIITEITTPASIINYKNIIIGLCKHRVNDFEPMLLKYQYRNKNDRDNRRAIKIFIKYIYDFGSKSSHVNKKIKDQFIPNKENCMKMLVSFHDFLTIYYSAKHKFDSTMIPVRDYIAVPKKVCENMGLYLEAGKKVFVNEKNGRVLYNIFSSDVENISLSQKRDIETVNKLWDENFEDPSNIIRTTENICSSNGDYKYQVYSLPGRPLKINFELLKNLSLKEKIDIIKGICRGIMSMHEYEPPFYHRNICPDAFYIFKVKDKYKALLARFDCTKDTSEYALYTVFNNLEKKILNEKSNMYFAPEVIAANVGINVDWAKADIYALAQTCLFILNGRLVNKSNNYIDVIDDCSINDDIKYIFLEMLSENPNERPNVDRVVETLG</sequence>
<dbReference type="GO" id="GO:0004672">
    <property type="term" value="F:protein kinase activity"/>
    <property type="evidence" value="ECO:0007669"/>
    <property type="project" value="InterPro"/>
</dbReference>
<dbReference type="InterPro" id="IPR000719">
    <property type="entry name" value="Prot_kinase_dom"/>
</dbReference>
<gene>
    <name evidence="2" type="ORF">P3F81_07945</name>
</gene>
<evidence type="ECO:0000313" key="3">
    <source>
        <dbReference type="Proteomes" id="UP001243623"/>
    </source>
</evidence>
<dbReference type="Gene3D" id="1.10.510.10">
    <property type="entry name" value="Transferase(Phosphotransferase) domain 1"/>
    <property type="match status" value="1"/>
</dbReference>
<keyword evidence="3" id="KW-1185">Reference proteome</keyword>
<organism evidence="2 3">
    <name type="scientific">Selenobaculum gibii</name>
    <dbReference type="NCBI Taxonomy" id="3054208"/>
    <lineage>
        <taxon>Bacteria</taxon>
        <taxon>Bacillati</taxon>
        <taxon>Bacillota</taxon>
        <taxon>Negativicutes</taxon>
        <taxon>Selenomonadales</taxon>
        <taxon>Selenomonadaceae</taxon>
        <taxon>Selenobaculum</taxon>
    </lineage>
</organism>
<reference evidence="2" key="1">
    <citation type="submission" date="2023-03" db="EMBL/GenBank/DDBJ databases">
        <title>Selenobaculum gbiensis gen. nov. sp. nov., a new bacterium isolated from the gut microbiota of IBD patient.</title>
        <authorList>
            <person name="Yeo S."/>
            <person name="Park H."/>
            <person name="Huh C.S."/>
        </authorList>
    </citation>
    <scope>NUCLEOTIDE SEQUENCE</scope>
    <source>
        <strain evidence="2">ICN-92133</strain>
    </source>
</reference>
<dbReference type="EMBL" id="CP120678">
    <property type="protein sequence ID" value="WIW69849.1"/>
    <property type="molecule type" value="Genomic_DNA"/>
</dbReference>
<evidence type="ECO:0000313" key="2">
    <source>
        <dbReference type="EMBL" id="WIW69849.1"/>
    </source>
</evidence>
<name>A0A9Y2AFF7_9FIRM</name>
<dbReference type="SUPFAM" id="SSF56112">
    <property type="entry name" value="Protein kinase-like (PK-like)"/>
    <property type="match status" value="1"/>
</dbReference>
<dbReference type="GO" id="GO:0005524">
    <property type="term" value="F:ATP binding"/>
    <property type="evidence" value="ECO:0007669"/>
    <property type="project" value="InterPro"/>
</dbReference>
<dbReference type="RefSeq" id="WP_147669834.1">
    <property type="nucleotide sequence ID" value="NZ_CP120678.1"/>
</dbReference>
<dbReference type="Proteomes" id="UP001243623">
    <property type="component" value="Chromosome"/>
</dbReference>
<dbReference type="PROSITE" id="PS50011">
    <property type="entry name" value="PROTEIN_KINASE_DOM"/>
    <property type="match status" value="1"/>
</dbReference>
<dbReference type="KEGG" id="sgbi:P3F81_07945"/>